<dbReference type="SUPFAM" id="SSF52743">
    <property type="entry name" value="Subtilisin-like"/>
    <property type="match status" value="1"/>
</dbReference>
<sequence length="1319" mass="137354">MRPSPSTMRLLCLALALLCVERAAAGSLSPIGGGTLRKRSMAEQQPEFASDRVIVSFKPDVVRAMAAEEEGLKFQKPAGLQGALVYSIEDNATVAEKIKQLEHHPAVALVEPDYKVKVFWDPNNPPDDPNYSQEWHIPKISAMGAWQYTTGSSEVKVCHVDSGVRIDHPDLAQNVLKGWNFVPAGQVEGTSPPRAGTPDYFNYNDTYGHGTHTAGIIGAVGNNALGIAGLNWKVKLLVCRFIWNDGSGYVSDAMNCIKLCRQEGAMITSNSWGGIGYSSFLEREIASTQAAGQLFVVASGNSGVDLDAVPLYPTSYKTDNMISVASSGASDYVSTFSNLGVKTVHMLAPGEAIFSTFMDGGYKQMWGTSMACPMVAGTAALLQAQAMSRGVTLGYADLKKLIIDTVDKVPDGADKVITGGRLNVTAAMLALETMLNERGAPPAGGQPAGGQPAIPPGDGGSGGQEPTVVSPPPDSPVSPPLPSPSPTPAAAPGKVCGGSPLAGLNSASQSSTSGTSKANLAIDGDCIKRRLTQGSCAQTLYEPNPWWAVKLASARPVISVSVQTTSECACVADLVGARILVGSQPWEGPASAANFSLCAGISGIVRGQRKSFVCATGPDGSAPRMTSQLPWYALATGASGAVCGIAKTAQGDAGADLYCWGSGRNGLFGVASTANYSATPIKVAWPDVPQAGDRPPNGGEIWYGVSIGARSACAVSASNQLYCWGLNDHGELGSGSTSPAGEVVREARRVGTSEMTFWDVSVGDGFACATGEYNGTWGKLWCWGSNEALQLGIADASLLQGTSTGGTNSVAGSSVNGFSANPLEIPLPSQLVDGGWHLLECGSTACCATAAAGDGPAYCWGGPFSSPTRRAPQAVPGGRRYKSDTLVAPFDVSAGDGAAQTQMACGTDIDDGYTARRQQSRGRMANKKRGRADELPEGVQEALDSLSQTLDREGTEQKMRALERVAALIDAADETYSVQRALVAGDAAFYLTELLSDPAPHVAVRAAEAVAALCRHSAPARARLAGGPLMGLDSKVERVSLNPVQSDLVDSGAMAALVPMLLQRQEATREAALEAISALCSFNQDGKLAQLEGLVQALQQQPDLTVQIFEHLDVLVSTMECGSDEAAQQLDLLHAPLLAQLRQAGRPQAAVVALSLLATLCEQRPEAAEDLRQQGAVAAVAPFLLNGSSVLQDSAARALWLLIKGDRKCLAREEGLLGCDPLQLAGQLIALIETAEAEEARVQRDLDDLDGGGSGYASGSDEDARPLAPAVTPTAADICHAEEAGHVLKALAVAHPEVQTLLDARDVPLARTSSGCCIC</sequence>
<comment type="caution">
    <text evidence="12">The sequence shown here is derived from an EMBL/GenBank/DDBJ whole genome shotgun (WGS) entry which is preliminary data.</text>
</comment>
<feature type="compositionally biased region" description="Pro residues" evidence="9">
    <location>
        <begin position="469"/>
        <end position="489"/>
    </location>
</feature>
<evidence type="ECO:0000256" key="8">
    <source>
        <dbReference type="PROSITE-ProRule" id="PRU01240"/>
    </source>
</evidence>
<protein>
    <submittedName>
        <fullName evidence="12">Peptidase S8 isoform B</fullName>
    </submittedName>
</protein>
<feature type="region of interest" description="Disordered" evidence="9">
    <location>
        <begin position="437"/>
        <end position="518"/>
    </location>
</feature>
<dbReference type="InterPro" id="IPR034204">
    <property type="entry name" value="PfSUB1-like_cat_dom"/>
</dbReference>
<dbReference type="SUPFAM" id="SSF49785">
    <property type="entry name" value="Galactose-binding domain-like"/>
    <property type="match status" value="1"/>
</dbReference>
<evidence type="ECO:0000256" key="2">
    <source>
        <dbReference type="ARBA" id="ARBA00022670"/>
    </source>
</evidence>
<evidence type="ECO:0000256" key="7">
    <source>
        <dbReference type="ARBA" id="ARBA00023157"/>
    </source>
</evidence>
<feature type="active site" description="Charge relay system" evidence="8">
    <location>
        <position position="369"/>
    </location>
</feature>
<comment type="similarity">
    <text evidence="1 8">Belongs to the peptidase S8 family.</text>
</comment>
<dbReference type="InterPro" id="IPR006585">
    <property type="entry name" value="FTP1"/>
</dbReference>
<dbReference type="CDD" id="cd07473">
    <property type="entry name" value="Peptidases_S8_Subtilisin_like"/>
    <property type="match status" value="1"/>
</dbReference>
<dbReference type="STRING" id="3076.A0A2P6TE86"/>
<dbReference type="InterPro" id="IPR000209">
    <property type="entry name" value="Peptidase_S8/S53_dom"/>
</dbReference>
<proteinExistence type="inferred from homology"/>
<keyword evidence="6" id="KW-0106">Calcium</keyword>
<dbReference type="Gene3D" id="2.130.10.30">
    <property type="entry name" value="Regulator of chromosome condensation 1/beta-lactamase-inhibitor protein II"/>
    <property type="match status" value="1"/>
</dbReference>
<evidence type="ECO:0000256" key="3">
    <source>
        <dbReference type="ARBA" id="ARBA00022723"/>
    </source>
</evidence>
<feature type="active site" description="Charge relay system" evidence="8">
    <location>
        <position position="161"/>
    </location>
</feature>
<evidence type="ECO:0000259" key="11">
    <source>
        <dbReference type="SMART" id="SM00607"/>
    </source>
</evidence>
<evidence type="ECO:0000313" key="12">
    <source>
        <dbReference type="EMBL" id="PRW20949.1"/>
    </source>
</evidence>
<keyword evidence="10" id="KW-0732">Signal</keyword>
<dbReference type="InterPro" id="IPR015500">
    <property type="entry name" value="Peptidase_S8_subtilisin-rel"/>
</dbReference>
<dbReference type="GO" id="GO:0004252">
    <property type="term" value="F:serine-type endopeptidase activity"/>
    <property type="evidence" value="ECO:0007669"/>
    <property type="project" value="UniProtKB-UniRule"/>
</dbReference>
<feature type="domain" description="Fucolectin tachylectin-4 pentraxin-1" evidence="11">
    <location>
        <begin position="498"/>
        <end position="632"/>
    </location>
</feature>
<dbReference type="InterPro" id="IPR050131">
    <property type="entry name" value="Peptidase_S8_subtilisin-like"/>
</dbReference>
<dbReference type="Gene3D" id="3.40.50.200">
    <property type="entry name" value="Peptidase S8/S53 domain"/>
    <property type="match status" value="1"/>
</dbReference>
<dbReference type="GO" id="GO:0046872">
    <property type="term" value="F:metal ion binding"/>
    <property type="evidence" value="ECO:0007669"/>
    <property type="project" value="UniProtKB-KW"/>
</dbReference>
<dbReference type="InterPro" id="IPR008979">
    <property type="entry name" value="Galactose-bd-like_sf"/>
</dbReference>
<dbReference type="InterPro" id="IPR054399">
    <property type="entry name" value="Fervidolysin-like_N_prodom"/>
</dbReference>
<keyword evidence="7" id="KW-1015">Disulfide bond</keyword>
<evidence type="ECO:0000256" key="6">
    <source>
        <dbReference type="ARBA" id="ARBA00022837"/>
    </source>
</evidence>
<dbReference type="Proteomes" id="UP000239899">
    <property type="component" value="Unassembled WGS sequence"/>
</dbReference>
<dbReference type="PANTHER" id="PTHR43806">
    <property type="entry name" value="PEPTIDASE S8"/>
    <property type="match status" value="1"/>
</dbReference>
<dbReference type="InterPro" id="IPR036852">
    <property type="entry name" value="Peptidase_S8/S53_dom_sf"/>
</dbReference>
<keyword evidence="2 8" id="KW-0645">Protease</keyword>
<name>A0A2P6TE86_CHLSO</name>
<dbReference type="SUPFAM" id="SSF50985">
    <property type="entry name" value="RCC1/BLIP-II"/>
    <property type="match status" value="1"/>
</dbReference>
<dbReference type="PRINTS" id="PR00723">
    <property type="entry name" value="SUBTILISIN"/>
</dbReference>
<dbReference type="PROSITE" id="PS51892">
    <property type="entry name" value="SUBTILASE"/>
    <property type="match status" value="1"/>
</dbReference>
<dbReference type="Pfam" id="PF22148">
    <property type="entry name" value="Fervidolysin_NPro-like"/>
    <property type="match status" value="1"/>
</dbReference>
<dbReference type="PANTHER" id="PTHR43806:SF11">
    <property type="entry name" value="CEREVISIN-RELATED"/>
    <property type="match status" value="1"/>
</dbReference>
<dbReference type="InterPro" id="IPR023828">
    <property type="entry name" value="Peptidase_S8_Ser-AS"/>
</dbReference>
<dbReference type="OrthoDB" id="371436at2759"/>
<feature type="compositionally biased region" description="Low complexity" evidence="9">
    <location>
        <begin position="439"/>
        <end position="452"/>
    </location>
</feature>
<dbReference type="GO" id="GO:0006508">
    <property type="term" value="P:proteolysis"/>
    <property type="evidence" value="ECO:0007669"/>
    <property type="project" value="UniProtKB-KW"/>
</dbReference>
<feature type="region of interest" description="Disordered" evidence="9">
    <location>
        <begin position="916"/>
        <end position="935"/>
    </location>
</feature>
<dbReference type="Gene3D" id="1.25.10.10">
    <property type="entry name" value="Leucine-rich Repeat Variant"/>
    <property type="match status" value="1"/>
</dbReference>
<feature type="compositionally biased region" description="Low complexity" evidence="9">
    <location>
        <begin position="506"/>
        <end position="516"/>
    </location>
</feature>
<evidence type="ECO:0000256" key="4">
    <source>
        <dbReference type="ARBA" id="ARBA00022801"/>
    </source>
</evidence>
<dbReference type="InterPro" id="IPR000225">
    <property type="entry name" value="Armadillo"/>
</dbReference>
<feature type="signal peptide" evidence="10">
    <location>
        <begin position="1"/>
        <end position="25"/>
    </location>
</feature>
<dbReference type="SMART" id="SM00185">
    <property type="entry name" value="ARM"/>
    <property type="match status" value="2"/>
</dbReference>
<feature type="region of interest" description="Disordered" evidence="9">
    <location>
        <begin position="1246"/>
        <end position="1267"/>
    </location>
</feature>
<evidence type="ECO:0000256" key="9">
    <source>
        <dbReference type="SAM" id="MobiDB-lite"/>
    </source>
</evidence>
<keyword evidence="4 8" id="KW-0378">Hydrolase</keyword>
<evidence type="ECO:0000256" key="10">
    <source>
        <dbReference type="SAM" id="SignalP"/>
    </source>
</evidence>
<dbReference type="EMBL" id="LHPG02000021">
    <property type="protein sequence ID" value="PRW20949.1"/>
    <property type="molecule type" value="Genomic_DNA"/>
</dbReference>
<gene>
    <name evidence="12" type="ORF">C2E21_8655</name>
</gene>
<feature type="chain" id="PRO_5015122784" evidence="10">
    <location>
        <begin position="26"/>
        <end position="1319"/>
    </location>
</feature>
<evidence type="ECO:0000256" key="5">
    <source>
        <dbReference type="ARBA" id="ARBA00022825"/>
    </source>
</evidence>
<evidence type="ECO:0000256" key="1">
    <source>
        <dbReference type="ARBA" id="ARBA00011073"/>
    </source>
</evidence>
<keyword evidence="13" id="KW-1185">Reference proteome</keyword>
<dbReference type="InterPro" id="IPR016024">
    <property type="entry name" value="ARM-type_fold"/>
</dbReference>
<dbReference type="InterPro" id="IPR009091">
    <property type="entry name" value="RCC1/BLIP-II"/>
</dbReference>
<organism evidence="12 13">
    <name type="scientific">Chlorella sorokiniana</name>
    <name type="common">Freshwater green alga</name>
    <dbReference type="NCBI Taxonomy" id="3076"/>
    <lineage>
        <taxon>Eukaryota</taxon>
        <taxon>Viridiplantae</taxon>
        <taxon>Chlorophyta</taxon>
        <taxon>core chlorophytes</taxon>
        <taxon>Trebouxiophyceae</taxon>
        <taxon>Chlorellales</taxon>
        <taxon>Chlorellaceae</taxon>
        <taxon>Chlorella clade</taxon>
        <taxon>Chlorella</taxon>
    </lineage>
</organism>
<dbReference type="SUPFAM" id="SSF48371">
    <property type="entry name" value="ARM repeat"/>
    <property type="match status" value="1"/>
</dbReference>
<keyword evidence="5 8" id="KW-0720">Serine protease</keyword>
<keyword evidence="3" id="KW-0479">Metal-binding</keyword>
<dbReference type="InterPro" id="IPR011989">
    <property type="entry name" value="ARM-like"/>
</dbReference>
<dbReference type="PROSITE" id="PS00138">
    <property type="entry name" value="SUBTILASE_SER"/>
    <property type="match status" value="1"/>
</dbReference>
<feature type="active site" description="Charge relay system" evidence="8">
    <location>
        <position position="209"/>
    </location>
</feature>
<dbReference type="SMART" id="SM00607">
    <property type="entry name" value="FTP"/>
    <property type="match status" value="1"/>
</dbReference>
<reference evidence="12 13" key="1">
    <citation type="journal article" date="2018" name="Plant J.">
        <title>Genome sequences of Chlorella sorokiniana UTEX 1602 and Micractinium conductrix SAG 241.80: implications to maltose excretion by a green alga.</title>
        <authorList>
            <person name="Arriola M.B."/>
            <person name="Velmurugan N."/>
            <person name="Zhang Y."/>
            <person name="Plunkett M.H."/>
            <person name="Hondzo H."/>
            <person name="Barney B.M."/>
        </authorList>
    </citation>
    <scope>NUCLEOTIDE SEQUENCE [LARGE SCALE GENOMIC DNA]</scope>
    <source>
        <strain evidence="13">UTEX 1602</strain>
    </source>
</reference>
<accession>A0A2P6TE86</accession>
<feature type="compositionally biased region" description="Basic residues" evidence="9">
    <location>
        <begin position="918"/>
        <end position="930"/>
    </location>
</feature>
<dbReference type="Gene3D" id="2.60.120.260">
    <property type="entry name" value="Galactose-binding domain-like"/>
    <property type="match status" value="1"/>
</dbReference>
<evidence type="ECO:0000313" key="13">
    <source>
        <dbReference type="Proteomes" id="UP000239899"/>
    </source>
</evidence>
<dbReference type="Pfam" id="PF13540">
    <property type="entry name" value="RCC1_2"/>
    <property type="match status" value="1"/>
</dbReference>
<dbReference type="Pfam" id="PF00082">
    <property type="entry name" value="Peptidase_S8"/>
    <property type="match status" value="1"/>
</dbReference>